<reference evidence="2 3" key="1">
    <citation type="submission" date="2022-12" db="EMBL/GenBank/DDBJ databases">
        <title>Chromosome-scale assembly of the Ensete ventricosum genome.</title>
        <authorList>
            <person name="Dussert Y."/>
            <person name="Stocks J."/>
            <person name="Wendawek A."/>
            <person name="Woldeyes F."/>
            <person name="Nichols R.A."/>
            <person name="Borrell J.S."/>
        </authorList>
    </citation>
    <scope>NUCLEOTIDE SEQUENCE [LARGE SCALE GENOMIC DNA]</scope>
    <source>
        <strain evidence="3">cv. Maze</strain>
        <tissue evidence="2">Seeds</tissue>
    </source>
</reference>
<gene>
    <name evidence="2" type="ORF">OPV22_015838</name>
</gene>
<organism evidence="2 3">
    <name type="scientific">Ensete ventricosum</name>
    <name type="common">Abyssinian banana</name>
    <name type="synonym">Musa ensete</name>
    <dbReference type="NCBI Taxonomy" id="4639"/>
    <lineage>
        <taxon>Eukaryota</taxon>
        <taxon>Viridiplantae</taxon>
        <taxon>Streptophyta</taxon>
        <taxon>Embryophyta</taxon>
        <taxon>Tracheophyta</taxon>
        <taxon>Spermatophyta</taxon>
        <taxon>Magnoliopsida</taxon>
        <taxon>Liliopsida</taxon>
        <taxon>Zingiberales</taxon>
        <taxon>Musaceae</taxon>
        <taxon>Ensete</taxon>
    </lineage>
</organism>
<evidence type="ECO:0000256" key="1">
    <source>
        <dbReference type="SAM" id="MobiDB-lite"/>
    </source>
</evidence>
<sequence>MFIAEESICFVVGFLRTCLNDVWLSDLYKQGSLPERWEPEIDEYTQPALAKMYAKAECCVSNKCDDKGLKGHERTALRLMISLLNYLPYRAVCYIKKTARGGFAKWLHSVFRLFLYSSAICSHLRRMPSMCVKEHSYQPSNTSRNWNGLEQQEK</sequence>
<feature type="region of interest" description="Disordered" evidence="1">
    <location>
        <begin position="135"/>
        <end position="154"/>
    </location>
</feature>
<keyword evidence="3" id="KW-1185">Reference proteome</keyword>
<name>A0AAV8RBB5_ENSVE</name>
<comment type="caution">
    <text evidence="2">The sequence shown here is derived from an EMBL/GenBank/DDBJ whole genome shotgun (WGS) entry which is preliminary data.</text>
</comment>
<proteinExistence type="predicted"/>
<evidence type="ECO:0000313" key="2">
    <source>
        <dbReference type="EMBL" id="KAJ8494117.1"/>
    </source>
</evidence>
<evidence type="ECO:0000313" key="3">
    <source>
        <dbReference type="Proteomes" id="UP001222027"/>
    </source>
</evidence>
<feature type="compositionally biased region" description="Polar residues" evidence="1">
    <location>
        <begin position="137"/>
        <end position="154"/>
    </location>
</feature>
<dbReference type="AlphaFoldDB" id="A0AAV8RBB5"/>
<dbReference type="Proteomes" id="UP001222027">
    <property type="component" value="Unassembled WGS sequence"/>
</dbReference>
<dbReference type="EMBL" id="JAQQAF010000004">
    <property type="protein sequence ID" value="KAJ8494117.1"/>
    <property type="molecule type" value="Genomic_DNA"/>
</dbReference>
<accession>A0AAV8RBB5</accession>
<protein>
    <submittedName>
        <fullName evidence="2">Uncharacterized protein</fullName>
    </submittedName>
</protein>